<sequence>MNRLLAYSTGILSLAVAGFWGAAQNTASLEVVVSGLPKGVDAAVVLTGPGGTRLRIVESVLVSQLGTGNYVLRADRVSAGGNLYAPNPASHSLTLVAGRRYRVEIRYARVAGDTEAGTVLELGQTWKQGGLELTLRLLRTNPDGLLIEASLTSRRQGDLVFRLTQDNFSASSNLGQPVKMRPITGSFVAPPGRTVRLGYLTLTADLADPGLTEIIVVVSGISTIAEARWRVPVEK</sequence>
<evidence type="ECO:0008006" key="4">
    <source>
        <dbReference type="Google" id="ProtNLM"/>
    </source>
</evidence>
<organism evidence="2 3">
    <name type="scientific">Calidithermus terrae</name>
    <dbReference type="NCBI Taxonomy" id="1408545"/>
    <lineage>
        <taxon>Bacteria</taxon>
        <taxon>Thermotogati</taxon>
        <taxon>Deinococcota</taxon>
        <taxon>Deinococci</taxon>
        <taxon>Thermales</taxon>
        <taxon>Thermaceae</taxon>
        <taxon>Calidithermus</taxon>
    </lineage>
</organism>
<evidence type="ECO:0000313" key="2">
    <source>
        <dbReference type="EMBL" id="RIH76572.1"/>
    </source>
</evidence>
<gene>
    <name evidence="2" type="ORF">Mterra_03862</name>
</gene>
<keyword evidence="3" id="KW-1185">Reference proteome</keyword>
<dbReference type="AlphaFoldDB" id="A0A399E3I2"/>
<dbReference type="Proteomes" id="UP000265715">
    <property type="component" value="Unassembled WGS sequence"/>
</dbReference>
<dbReference type="RefSeq" id="WP_119316700.1">
    <property type="nucleotide sequence ID" value="NZ_QXDL01000314.1"/>
</dbReference>
<proteinExistence type="predicted"/>
<name>A0A399E3I2_9DEIN</name>
<dbReference type="OrthoDB" id="9907355at2"/>
<comment type="caution">
    <text evidence="2">The sequence shown here is derived from an EMBL/GenBank/DDBJ whole genome shotgun (WGS) entry which is preliminary data.</text>
</comment>
<dbReference type="EMBL" id="QXDL01000314">
    <property type="protein sequence ID" value="RIH76572.1"/>
    <property type="molecule type" value="Genomic_DNA"/>
</dbReference>
<evidence type="ECO:0000313" key="3">
    <source>
        <dbReference type="Proteomes" id="UP000265715"/>
    </source>
</evidence>
<reference evidence="2 3" key="1">
    <citation type="submission" date="2018-08" db="EMBL/GenBank/DDBJ databases">
        <title>Meiothermus terrae DSM 26712 genome sequencing project.</title>
        <authorList>
            <person name="Da Costa M.S."/>
            <person name="Albuquerque L."/>
            <person name="Raposo P."/>
            <person name="Froufe H.J.C."/>
            <person name="Barroso C.S."/>
            <person name="Egas C."/>
        </authorList>
    </citation>
    <scope>NUCLEOTIDE SEQUENCE [LARGE SCALE GENOMIC DNA]</scope>
    <source>
        <strain evidence="2 3">DSM 26712</strain>
    </source>
</reference>
<evidence type="ECO:0000256" key="1">
    <source>
        <dbReference type="SAM" id="SignalP"/>
    </source>
</evidence>
<accession>A0A399E3I2</accession>
<keyword evidence="1" id="KW-0732">Signal</keyword>
<feature type="signal peptide" evidence="1">
    <location>
        <begin position="1"/>
        <end position="22"/>
    </location>
</feature>
<feature type="chain" id="PRO_5017257120" description="DUF4397 domain-containing protein" evidence="1">
    <location>
        <begin position="23"/>
        <end position="235"/>
    </location>
</feature>
<protein>
    <recommendedName>
        <fullName evidence="4">DUF4397 domain-containing protein</fullName>
    </recommendedName>
</protein>